<name>A0A8I0SC37_9MICO</name>
<dbReference type="AlphaFoldDB" id="A0A8I0SC37"/>
<protein>
    <submittedName>
        <fullName evidence="2">Extracellular solute-binding protein</fullName>
    </submittedName>
</protein>
<evidence type="ECO:0000256" key="1">
    <source>
        <dbReference type="SAM" id="SignalP"/>
    </source>
</evidence>
<dbReference type="InterPro" id="IPR006059">
    <property type="entry name" value="SBP"/>
</dbReference>
<dbReference type="EMBL" id="JADKRP010000007">
    <property type="protein sequence ID" value="MBF4632721.1"/>
    <property type="molecule type" value="Genomic_DNA"/>
</dbReference>
<organism evidence="2 3">
    <name type="scientific">Clavibacter phaseoli</name>
    <dbReference type="NCBI Taxonomy" id="1734031"/>
    <lineage>
        <taxon>Bacteria</taxon>
        <taxon>Bacillati</taxon>
        <taxon>Actinomycetota</taxon>
        <taxon>Actinomycetes</taxon>
        <taxon>Micrococcales</taxon>
        <taxon>Microbacteriaceae</taxon>
        <taxon>Clavibacter</taxon>
    </lineage>
</organism>
<dbReference type="Proteomes" id="UP000634579">
    <property type="component" value="Unassembled WGS sequence"/>
</dbReference>
<evidence type="ECO:0000313" key="2">
    <source>
        <dbReference type="EMBL" id="MBF4632721.1"/>
    </source>
</evidence>
<feature type="signal peptide" evidence="1">
    <location>
        <begin position="1"/>
        <end position="28"/>
    </location>
</feature>
<keyword evidence="1" id="KW-0732">Signal</keyword>
<proteinExistence type="predicted"/>
<sequence length="462" mass="48918">MFTRSTTRRSRRLLAVGAATLSIPLALSACTGGSSDASGDIELWFPTPADAAQEEILRGIYVDAFEESHPGTNVDLVFSPADALGQKQQTALAAGQGPSLVLTSGPSRLASYAEAGYIGDITSIVNESGLDQKILPWALEAGTVDGKVVALPNSYETLVLFYNKTLFEENNWQPPTDRASLETLAEEMTNKGIVPFAGGNADYRPIIEVTLSALLNQVAGPGYIHDALLGDASWADAPCVDSAQTMVDWFDKGWIAGSSEEYFTKGFAATYADFASGAAGMYISASYDFTQLPTFFGANGNTSEFDWVPLPPLSDDVPANVYPLAVGGTMSVNAQGRDTETAETYMTSLFENVDATWAPVAAGVDGATPLPLQFDASAVPDSVDPRIVDHYSKVNDASNNDMVGYVSYTSFGGKTEAFVISNVEKLVTGDLTSADFCGQLESASQEDLADGNVPAVWETAAR</sequence>
<evidence type="ECO:0000313" key="3">
    <source>
        <dbReference type="Proteomes" id="UP000634579"/>
    </source>
</evidence>
<dbReference type="SUPFAM" id="SSF53850">
    <property type="entry name" value="Periplasmic binding protein-like II"/>
    <property type="match status" value="1"/>
</dbReference>
<accession>A0A8I0SC37</accession>
<dbReference type="InterPro" id="IPR050490">
    <property type="entry name" value="Bact_solute-bd_prot1"/>
</dbReference>
<feature type="chain" id="PRO_5034766265" evidence="1">
    <location>
        <begin position="29"/>
        <end position="462"/>
    </location>
</feature>
<gene>
    <name evidence="2" type="ORF">ITJ42_15990</name>
</gene>
<dbReference type="PROSITE" id="PS51257">
    <property type="entry name" value="PROKAR_LIPOPROTEIN"/>
    <property type="match status" value="1"/>
</dbReference>
<dbReference type="PANTHER" id="PTHR43649">
    <property type="entry name" value="ARABINOSE-BINDING PROTEIN-RELATED"/>
    <property type="match status" value="1"/>
</dbReference>
<reference evidence="2 3" key="1">
    <citation type="submission" date="2020-10" db="EMBL/GenBank/DDBJ databases">
        <title>Draft genome sequences of plant-associated actinobacteria.</title>
        <authorList>
            <person name="Tarlachkov S.V."/>
            <person name="Starodumova I.P."/>
            <person name="Dorofeeva L.V."/>
            <person name="Prisyazhnaya N.V."/>
            <person name="Roubtsova T.V."/>
            <person name="Chizhov V.N."/>
            <person name="Nadler S.A."/>
            <person name="Subbotin S.A."/>
            <person name="Evtushenko L.I."/>
        </authorList>
    </citation>
    <scope>NUCLEOTIDE SEQUENCE [LARGE SCALE GENOMIC DNA]</scope>
    <source>
        <strain evidence="2 3">VKM Ac-2886</strain>
    </source>
</reference>
<dbReference type="Gene3D" id="3.40.190.10">
    <property type="entry name" value="Periplasmic binding protein-like II"/>
    <property type="match status" value="2"/>
</dbReference>
<dbReference type="RefSeq" id="WP_194676287.1">
    <property type="nucleotide sequence ID" value="NZ_JADKRP010000007.1"/>
</dbReference>
<dbReference type="PANTHER" id="PTHR43649:SF30">
    <property type="entry name" value="ABC TRANSPORTER SUBSTRATE-BINDING PROTEIN"/>
    <property type="match status" value="1"/>
</dbReference>
<comment type="caution">
    <text evidence="2">The sequence shown here is derived from an EMBL/GenBank/DDBJ whole genome shotgun (WGS) entry which is preliminary data.</text>
</comment>
<keyword evidence="3" id="KW-1185">Reference proteome</keyword>
<dbReference type="Pfam" id="PF01547">
    <property type="entry name" value="SBP_bac_1"/>
    <property type="match status" value="1"/>
</dbReference>